<gene>
    <name evidence="2" type="ORF">Ccel01_24770</name>
</gene>
<dbReference type="AlphaFoldDB" id="A0AAV5PC84"/>
<evidence type="ECO:0000256" key="1">
    <source>
        <dbReference type="SAM" id="MobiDB-lite"/>
    </source>
</evidence>
<protein>
    <submittedName>
        <fullName evidence="2">Uncharacterized protein</fullName>
    </submittedName>
</protein>
<dbReference type="EMBL" id="BSTG01000003">
    <property type="protein sequence ID" value="GLY57875.1"/>
    <property type="molecule type" value="Genomic_DNA"/>
</dbReference>
<name>A0AAV5PC84_CELCE</name>
<accession>A0AAV5PC84</accession>
<proteinExistence type="predicted"/>
<sequence length="93" mass="9626">MDDAARGPPTVSRPARCGRPRTGAAPTPEPGRVRGERPGGAASGQDDAAELLDAPPELVPPDDDPDDDEDDDALDVEAAGAVDVFPPDRESVR</sequence>
<feature type="compositionally biased region" description="Acidic residues" evidence="1">
    <location>
        <begin position="60"/>
        <end position="75"/>
    </location>
</feature>
<organism evidence="2 3">
    <name type="scientific">Cellulosimicrobium cellulans</name>
    <name type="common">Arthrobacter luteus</name>
    <dbReference type="NCBI Taxonomy" id="1710"/>
    <lineage>
        <taxon>Bacteria</taxon>
        <taxon>Bacillati</taxon>
        <taxon>Actinomycetota</taxon>
        <taxon>Actinomycetes</taxon>
        <taxon>Micrococcales</taxon>
        <taxon>Promicromonosporaceae</taxon>
        <taxon>Cellulosimicrobium</taxon>
    </lineage>
</organism>
<reference evidence="2" key="1">
    <citation type="submission" date="2023-03" db="EMBL/GenBank/DDBJ databases">
        <title>Cellulosimicrobium cellulans NBRC 103059.</title>
        <authorList>
            <person name="Ichikawa N."/>
            <person name="Sato H."/>
            <person name="Tonouchi N."/>
        </authorList>
    </citation>
    <scope>NUCLEOTIDE SEQUENCE</scope>
    <source>
        <strain evidence="2">NBRC 103059</strain>
    </source>
</reference>
<feature type="region of interest" description="Disordered" evidence="1">
    <location>
        <begin position="1"/>
        <end position="93"/>
    </location>
</feature>
<evidence type="ECO:0000313" key="3">
    <source>
        <dbReference type="Proteomes" id="UP001165168"/>
    </source>
</evidence>
<dbReference type="Proteomes" id="UP001165168">
    <property type="component" value="Unassembled WGS sequence"/>
</dbReference>
<evidence type="ECO:0000313" key="2">
    <source>
        <dbReference type="EMBL" id="GLY57875.1"/>
    </source>
</evidence>
<comment type="caution">
    <text evidence="2">The sequence shown here is derived from an EMBL/GenBank/DDBJ whole genome shotgun (WGS) entry which is preliminary data.</text>
</comment>